<evidence type="ECO:0000313" key="2">
    <source>
        <dbReference type="EMBL" id="RCN35329.1"/>
    </source>
</evidence>
<protein>
    <recommendedName>
        <fullName evidence="4">Paired domain-containing protein</fullName>
    </recommendedName>
</protein>
<dbReference type="Pfam" id="PF13384">
    <property type="entry name" value="HTH_23"/>
    <property type="match status" value="1"/>
</dbReference>
<dbReference type="Gene3D" id="1.10.10.10">
    <property type="entry name" value="Winged helix-like DNA-binding domain superfamily/Winged helix DNA-binding domain"/>
    <property type="match status" value="1"/>
</dbReference>
<dbReference type="InterPro" id="IPR009057">
    <property type="entry name" value="Homeodomain-like_sf"/>
</dbReference>
<dbReference type="EMBL" id="JOJR01000675">
    <property type="protein sequence ID" value="RCN35329.1"/>
    <property type="molecule type" value="Genomic_DNA"/>
</dbReference>
<comment type="caution">
    <text evidence="2">The sequence shown here is derived from an EMBL/GenBank/DDBJ whole genome shotgun (WGS) entry which is preliminary data.</text>
</comment>
<dbReference type="OrthoDB" id="5843405at2759"/>
<dbReference type="InterPro" id="IPR036388">
    <property type="entry name" value="WH-like_DNA-bd_sf"/>
</dbReference>
<gene>
    <name evidence="2" type="ORF">ANCCAN_18796</name>
</gene>
<dbReference type="Proteomes" id="UP000252519">
    <property type="component" value="Unassembled WGS sequence"/>
</dbReference>
<accession>A0A368FWH4</accession>
<keyword evidence="3" id="KW-1185">Reference proteome</keyword>
<dbReference type="AlphaFoldDB" id="A0A368FWH4"/>
<sequence length="66" mass="7648">MISKGKRGAVIALHREGVPNSEIARRLRMPRSTVYDAVKRFRQLGDCKVPKQAIRYPKQEFGHDRQ</sequence>
<dbReference type="GO" id="GO:0005634">
    <property type="term" value="C:nucleus"/>
    <property type="evidence" value="ECO:0007669"/>
    <property type="project" value="UniProtKB-SubCell"/>
</dbReference>
<evidence type="ECO:0008006" key="4">
    <source>
        <dbReference type="Google" id="ProtNLM"/>
    </source>
</evidence>
<evidence type="ECO:0000313" key="3">
    <source>
        <dbReference type="Proteomes" id="UP000252519"/>
    </source>
</evidence>
<proteinExistence type="predicted"/>
<reference evidence="2 3" key="1">
    <citation type="submission" date="2014-10" db="EMBL/GenBank/DDBJ databases">
        <title>Draft genome of the hookworm Ancylostoma caninum.</title>
        <authorList>
            <person name="Mitreva M."/>
        </authorList>
    </citation>
    <scope>NUCLEOTIDE SEQUENCE [LARGE SCALE GENOMIC DNA]</scope>
    <source>
        <strain evidence="2 3">Baltimore</strain>
    </source>
</reference>
<organism evidence="2 3">
    <name type="scientific">Ancylostoma caninum</name>
    <name type="common">Dog hookworm</name>
    <dbReference type="NCBI Taxonomy" id="29170"/>
    <lineage>
        <taxon>Eukaryota</taxon>
        <taxon>Metazoa</taxon>
        <taxon>Ecdysozoa</taxon>
        <taxon>Nematoda</taxon>
        <taxon>Chromadorea</taxon>
        <taxon>Rhabditida</taxon>
        <taxon>Rhabditina</taxon>
        <taxon>Rhabditomorpha</taxon>
        <taxon>Strongyloidea</taxon>
        <taxon>Ancylostomatidae</taxon>
        <taxon>Ancylostomatinae</taxon>
        <taxon>Ancylostoma</taxon>
    </lineage>
</organism>
<dbReference type="SUPFAM" id="SSF46689">
    <property type="entry name" value="Homeodomain-like"/>
    <property type="match status" value="1"/>
</dbReference>
<evidence type="ECO:0000256" key="1">
    <source>
        <dbReference type="ARBA" id="ARBA00004123"/>
    </source>
</evidence>
<name>A0A368FWH4_ANCCA</name>
<comment type="subcellular location">
    <subcellularLocation>
        <location evidence="1">Nucleus</location>
    </subcellularLocation>
</comment>